<evidence type="ECO:0000313" key="2">
    <source>
        <dbReference type="Proteomes" id="UP000816034"/>
    </source>
</evidence>
<dbReference type="Proteomes" id="UP000816034">
    <property type="component" value="Unassembled WGS sequence"/>
</dbReference>
<accession>A0AA88GUB9</accession>
<dbReference type="GO" id="GO:0031146">
    <property type="term" value="P:SCF-dependent proteasomal ubiquitin-dependent protein catabolic process"/>
    <property type="evidence" value="ECO:0007669"/>
    <property type="project" value="TreeGrafter"/>
</dbReference>
<sequence length="372" mass="43025">MRKIVELRSLREEVWNESKSDEEYEEDISGSIAFEEMIVNTVIIENQENGDFDFDFDLREDIDKYDKDTQLVKIVGIPIGYTLKHLTIRCSCSFEQLLWILTKCKSLESLNLSFYYLDSKMCNDHKLCLIDDSMNGEEKSEDKNVQETKQPIEFEEYQDHCFFVPIMESMKSLSVLGAFEDNTKERFVLDVIKCCPNLQELEYGFPGLLDDKFLTCLSKMCSKLKAVKLKSYSGATPLECVVSDETVYQFLKSQPFLEHLCIHPCSNISGEIFKKIGEFQQLKELHLLRRTSTHPLVAEARGIYFGGGILHNLTVLDIGDFEFEDYSEEEKLKLKQSLEQVAPNLKKKWGFSLLFEHDDTCSSENSNGNLEW</sequence>
<protein>
    <submittedName>
        <fullName evidence="1">Uncharacterized protein</fullName>
    </submittedName>
</protein>
<dbReference type="Gene3D" id="3.80.10.10">
    <property type="entry name" value="Ribonuclease Inhibitor"/>
    <property type="match status" value="1"/>
</dbReference>
<reference evidence="1 2" key="1">
    <citation type="journal article" date="2018" name="BMC Genomics">
        <title>The genome of Naegleria lovaniensis, the basis for a comparative approach to unravel pathogenicity factors of the human pathogenic amoeba N. fowleri.</title>
        <authorList>
            <person name="Liechti N."/>
            <person name="Schurch N."/>
            <person name="Bruggmann R."/>
            <person name="Wittwer M."/>
        </authorList>
    </citation>
    <scope>NUCLEOTIDE SEQUENCE [LARGE SCALE GENOMIC DNA]</scope>
    <source>
        <strain evidence="1 2">ATCC 30569</strain>
    </source>
</reference>
<dbReference type="EMBL" id="PYSW02000013">
    <property type="protein sequence ID" value="KAG2387182.1"/>
    <property type="molecule type" value="Genomic_DNA"/>
</dbReference>
<evidence type="ECO:0000313" key="1">
    <source>
        <dbReference type="EMBL" id="KAG2387182.1"/>
    </source>
</evidence>
<dbReference type="AlphaFoldDB" id="A0AA88GUB9"/>
<name>A0AA88GUB9_NAELO</name>
<dbReference type="GO" id="GO:0019005">
    <property type="term" value="C:SCF ubiquitin ligase complex"/>
    <property type="evidence" value="ECO:0007669"/>
    <property type="project" value="TreeGrafter"/>
</dbReference>
<dbReference type="RefSeq" id="XP_044551174.1">
    <property type="nucleotide sequence ID" value="XM_044690830.1"/>
</dbReference>
<dbReference type="PANTHER" id="PTHR13318:SF190">
    <property type="entry name" value="PARTNER OF PAIRED, ISOFORM B"/>
    <property type="match status" value="1"/>
</dbReference>
<organism evidence="1 2">
    <name type="scientific">Naegleria lovaniensis</name>
    <name type="common">Amoeba</name>
    <dbReference type="NCBI Taxonomy" id="51637"/>
    <lineage>
        <taxon>Eukaryota</taxon>
        <taxon>Discoba</taxon>
        <taxon>Heterolobosea</taxon>
        <taxon>Tetramitia</taxon>
        <taxon>Eutetramitia</taxon>
        <taxon>Vahlkampfiidae</taxon>
        <taxon>Naegleria</taxon>
    </lineage>
</organism>
<dbReference type="InterPro" id="IPR032675">
    <property type="entry name" value="LRR_dom_sf"/>
</dbReference>
<dbReference type="GeneID" id="68093970"/>
<proteinExistence type="predicted"/>
<dbReference type="PANTHER" id="PTHR13318">
    <property type="entry name" value="PARTNER OF PAIRED, ISOFORM B-RELATED"/>
    <property type="match status" value="1"/>
</dbReference>
<comment type="caution">
    <text evidence="1">The sequence shown here is derived from an EMBL/GenBank/DDBJ whole genome shotgun (WGS) entry which is preliminary data.</text>
</comment>
<dbReference type="SUPFAM" id="SSF52047">
    <property type="entry name" value="RNI-like"/>
    <property type="match status" value="1"/>
</dbReference>
<gene>
    <name evidence="1" type="ORF">C9374_001514</name>
</gene>
<keyword evidence="2" id="KW-1185">Reference proteome</keyword>